<dbReference type="OrthoDB" id="45365at2759"/>
<dbReference type="PANTHER" id="PTHR45632">
    <property type="entry name" value="LD33804P"/>
    <property type="match status" value="1"/>
</dbReference>
<keyword evidence="1" id="KW-0880">Kelch repeat</keyword>
<gene>
    <name evidence="4" type="primary">kbtbd8</name>
    <name evidence="4" type="ORF">L345_02658</name>
</gene>
<comment type="caution">
    <text evidence="4">The sequence shown here is derived from an EMBL/GenBank/DDBJ whole genome shotgun (WGS) entry which is preliminary data.</text>
</comment>
<dbReference type="Gene3D" id="3.30.710.10">
    <property type="entry name" value="Potassium Channel Kv1.1, Chain A"/>
    <property type="match status" value="1"/>
</dbReference>
<dbReference type="InterPro" id="IPR011333">
    <property type="entry name" value="SKP1/BTB/POZ_sf"/>
</dbReference>
<evidence type="ECO:0000313" key="5">
    <source>
        <dbReference type="Proteomes" id="UP000018936"/>
    </source>
</evidence>
<proteinExistence type="predicted"/>
<dbReference type="EMBL" id="AZIM01000347">
    <property type="protein sequence ID" value="ETE71526.1"/>
    <property type="molecule type" value="Genomic_DNA"/>
</dbReference>
<protein>
    <submittedName>
        <fullName evidence="4">Kelch repeat and BTB domain-containing protein 8</fullName>
    </submittedName>
</protein>
<dbReference type="SUPFAM" id="SSF54695">
    <property type="entry name" value="POZ domain"/>
    <property type="match status" value="1"/>
</dbReference>
<dbReference type="InterPro" id="IPR000210">
    <property type="entry name" value="BTB/POZ_dom"/>
</dbReference>
<sequence length="82" mass="9147">MLLASVSPYFRDLFTSGSSESQNGEILLEDMTASTLHSLLDYLYTEELSLSAQTAHDLFTAASKLQILPLKETVGREQLPRR</sequence>
<keyword evidence="2" id="KW-0677">Repeat</keyword>
<evidence type="ECO:0000256" key="2">
    <source>
        <dbReference type="ARBA" id="ARBA00022737"/>
    </source>
</evidence>
<feature type="domain" description="BTB" evidence="3">
    <location>
        <begin position="1"/>
        <end position="52"/>
    </location>
</feature>
<dbReference type="AlphaFoldDB" id="V8PC30"/>
<dbReference type="CDD" id="cd18186">
    <property type="entry name" value="BTB_POZ_ZBTB_KLHL-like"/>
    <property type="match status" value="1"/>
</dbReference>
<evidence type="ECO:0000256" key="1">
    <source>
        <dbReference type="ARBA" id="ARBA00022441"/>
    </source>
</evidence>
<dbReference type="PROSITE" id="PS50097">
    <property type="entry name" value="BTB"/>
    <property type="match status" value="1"/>
</dbReference>
<feature type="non-terminal residue" evidence="4">
    <location>
        <position position="1"/>
    </location>
</feature>
<keyword evidence="5" id="KW-1185">Reference proteome</keyword>
<dbReference type="Pfam" id="PF00651">
    <property type="entry name" value="BTB"/>
    <property type="match status" value="1"/>
</dbReference>
<dbReference type="SMART" id="SM00225">
    <property type="entry name" value="BTB"/>
    <property type="match status" value="1"/>
</dbReference>
<dbReference type="Proteomes" id="UP000018936">
    <property type="component" value="Unassembled WGS sequence"/>
</dbReference>
<organism evidence="4 5">
    <name type="scientific">Ophiophagus hannah</name>
    <name type="common">King cobra</name>
    <name type="synonym">Naja hannah</name>
    <dbReference type="NCBI Taxonomy" id="8665"/>
    <lineage>
        <taxon>Eukaryota</taxon>
        <taxon>Metazoa</taxon>
        <taxon>Chordata</taxon>
        <taxon>Craniata</taxon>
        <taxon>Vertebrata</taxon>
        <taxon>Euteleostomi</taxon>
        <taxon>Lepidosauria</taxon>
        <taxon>Squamata</taxon>
        <taxon>Bifurcata</taxon>
        <taxon>Unidentata</taxon>
        <taxon>Episquamata</taxon>
        <taxon>Toxicofera</taxon>
        <taxon>Serpentes</taxon>
        <taxon>Colubroidea</taxon>
        <taxon>Elapidae</taxon>
        <taxon>Elapinae</taxon>
        <taxon>Ophiophagus</taxon>
    </lineage>
</organism>
<evidence type="ECO:0000259" key="3">
    <source>
        <dbReference type="PROSITE" id="PS50097"/>
    </source>
</evidence>
<accession>V8PC30</accession>
<evidence type="ECO:0000313" key="4">
    <source>
        <dbReference type="EMBL" id="ETE71526.1"/>
    </source>
</evidence>
<reference evidence="4 5" key="1">
    <citation type="journal article" date="2013" name="Proc. Natl. Acad. Sci. U.S.A.">
        <title>The king cobra genome reveals dynamic gene evolution and adaptation in the snake venom system.</title>
        <authorList>
            <person name="Vonk F.J."/>
            <person name="Casewell N.R."/>
            <person name="Henkel C.V."/>
            <person name="Heimberg A.M."/>
            <person name="Jansen H.J."/>
            <person name="McCleary R.J."/>
            <person name="Kerkkamp H.M."/>
            <person name="Vos R.A."/>
            <person name="Guerreiro I."/>
            <person name="Calvete J.J."/>
            <person name="Wuster W."/>
            <person name="Woods A.E."/>
            <person name="Logan J.M."/>
            <person name="Harrison R.A."/>
            <person name="Castoe T.A."/>
            <person name="de Koning A.P."/>
            <person name="Pollock D.D."/>
            <person name="Yandell M."/>
            <person name="Calderon D."/>
            <person name="Renjifo C."/>
            <person name="Currier R.B."/>
            <person name="Salgado D."/>
            <person name="Pla D."/>
            <person name="Sanz L."/>
            <person name="Hyder A.S."/>
            <person name="Ribeiro J.M."/>
            <person name="Arntzen J.W."/>
            <person name="van den Thillart G.E."/>
            <person name="Boetzer M."/>
            <person name="Pirovano W."/>
            <person name="Dirks R.P."/>
            <person name="Spaink H.P."/>
            <person name="Duboule D."/>
            <person name="McGlinn E."/>
            <person name="Kini R.M."/>
            <person name="Richardson M.K."/>
        </authorList>
    </citation>
    <scope>NUCLEOTIDE SEQUENCE</scope>
    <source>
        <tissue evidence="4">Blood</tissue>
    </source>
</reference>
<name>V8PC30_OPHHA</name>
<dbReference type="PANTHER" id="PTHR45632:SF3">
    <property type="entry name" value="KELCH-LIKE PROTEIN 32"/>
    <property type="match status" value="1"/>
</dbReference>